<dbReference type="GO" id="GO:0005737">
    <property type="term" value="C:cytoplasm"/>
    <property type="evidence" value="ECO:0007669"/>
    <property type="project" value="UniProtKB-ARBA"/>
</dbReference>
<dbReference type="InterPro" id="IPR037119">
    <property type="entry name" value="Haem_oxidase_HugZ-like_sf"/>
</dbReference>
<name>A0AAW2NSH4_SESRA</name>
<organism evidence="3">
    <name type="scientific">Sesamum radiatum</name>
    <name type="common">Black benniseed</name>
    <dbReference type="NCBI Taxonomy" id="300843"/>
    <lineage>
        <taxon>Eukaryota</taxon>
        <taxon>Viridiplantae</taxon>
        <taxon>Streptophyta</taxon>
        <taxon>Embryophyta</taxon>
        <taxon>Tracheophyta</taxon>
        <taxon>Spermatophyta</taxon>
        <taxon>Magnoliopsida</taxon>
        <taxon>eudicotyledons</taxon>
        <taxon>Gunneridae</taxon>
        <taxon>Pentapetalae</taxon>
        <taxon>asterids</taxon>
        <taxon>lamiids</taxon>
        <taxon>Lamiales</taxon>
        <taxon>Pedaliaceae</taxon>
        <taxon>Sesamum</taxon>
    </lineage>
</organism>
<dbReference type="InterPro" id="IPR012349">
    <property type="entry name" value="Split_barrel_FMN-bd"/>
</dbReference>
<dbReference type="AlphaFoldDB" id="A0AAW2NSH4"/>
<dbReference type="Gene3D" id="2.30.110.10">
    <property type="entry name" value="Electron Transport, Fmn-binding Protein, Chain A"/>
    <property type="match status" value="1"/>
</dbReference>
<proteinExistence type="predicted"/>
<dbReference type="EMBL" id="JACGWJ010000019">
    <property type="protein sequence ID" value="KAL0346333.1"/>
    <property type="molecule type" value="Genomic_DNA"/>
</dbReference>
<dbReference type="Gene3D" id="3.20.180.10">
    <property type="entry name" value="PNP-oxidase-like"/>
    <property type="match status" value="1"/>
</dbReference>
<dbReference type="SUPFAM" id="SSF50475">
    <property type="entry name" value="FMN-binding split barrel"/>
    <property type="match status" value="1"/>
</dbReference>
<reference evidence="3" key="2">
    <citation type="journal article" date="2024" name="Plant">
        <title>Genomic evolution and insights into agronomic trait innovations of Sesamum species.</title>
        <authorList>
            <person name="Miao H."/>
            <person name="Wang L."/>
            <person name="Qu L."/>
            <person name="Liu H."/>
            <person name="Sun Y."/>
            <person name="Le M."/>
            <person name="Wang Q."/>
            <person name="Wei S."/>
            <person name="Zheng Y."/>
            <person name="Lin W."/>
            <person name="Duan Y."/>
            <person name="Cao H."/>
            <person name="Xiong S."/>
            <person name="Wang X."/>
            <person name="Wei L."/>
            <person name="Li C."/>
            <person name="Ma Q."/>
            <person name="Ju M."/>
            <person name="Zhao R."/>
            <person name="Li G."/>
            <person name="Mu C."/>
            <person name="Tian Q."/>
            <person name="Mei H."/>
            <person name="Zhang T."/>
            <person name="Gao T."/>
            <person name="Zhang H."/>
        </authorList>
    </citation>
    <scope>NUCLEOTIDE SEQUENCE</scope>
    <source>
        <strain evidence="3">G02</strain>
    </source>
</reference>
<dbReference type="PANTHER" id="PTHR13343:SF24">
    <property type="entry name" value="OS07G0573800 PROTEIN"/>
    <property type="match status" value="1"/>
</dbReference>
<feature type="domain" description="CREG-like beta-barrel" evidence="2">
    <location>
        <begin position="93"/>
        <end position="216"/>
    </location>
</feature>
<feature type="domain" description="DUF2470" evidence="1">
    <location>
        <begin position="245"/>
        <end position="291"/>
    </location>
</feature>
<dbReference type="Pfam" id="PF10615">
    <property type="entry name" value="DUF2470"/>
    <property type="match status" value="1"/>
</dbReference>
<evidence type="ECO:0008006" key="4">
    <source>
        <dbReference type="Google" id="ProtNLM"/>
    </source>
</evidence>
<accession>A0AAW2NSH4</accession>
<evidence type="ECO:0000259" key="2">
    <source>
        <dbReference type="Pfam" id="PF13883"/>
    </source>
</evidence>
<reference evidence="3" key="1">
    <citation type="submission" date="2020-06" db="EMBL/GenBank/DDBJ databases">
        <authorList>
            <person name="Li T."/>
            <person name="Hu X."/>
            <person name="Zhang T."/>
            <person name="Song X."/>
            <person name="Zhang H."/>
            <person name="Dai N."/>
            <person name="Sheng W."/>
            <person name="Hou X."/>
            <person name="Wei L."/>
        </authorList>
    </citation>
    <scope>NUCLEOTIDE SEQUENCE</scope>
    <source>
        <strain evidence="3">G02</strain>
        <tissue evidence="3">Leaf</tissue>
    </source>
</reference>
<comment type="caution">
    <text evidence="3">The sequence shown here is derived from an EMBL/GenBank/DDBJ whole genome shotgun (WGS) entry which is preliminary data.</text>
</comment>
<protein>
    <recommendedName>
        <fullName evidence="4">DUF2470 domain-containing protein</fullName>
    </recommendedName>
</protein>
<evidence type="ECO:0000259" key="1">
    <source>
        <dbReference type="Pfam" id="PF10615"/>
    </source>
</evidence>
<sequence length="469" mass="51401">MKRSFLVQQVARSPSLPLRFVSPSSYCFINGNNKTPSHLSRSLTSPFKSQIRRASVSPLNQNASDVKDAVNVFQLIQAHQEKAARLPPIEEIRTLLHYSLRGVLSTFSLKYAGYPSGSMVDFACDAYGSPLLAVSNLAVHTKDLLANPKCSLLVARDPEDRTDLVIIVHGDAIPVNESDKEAIRTAYLTRHPNAFWVDFGDFQFLRIEPKVVRYVSGVATALLGSGEFSNDEFRTARVDPIYQFSKPIASHMNKDHAEDTRLIVQHSTSVPVEFAYMMDIDSLGFNVKLTTSSSSSSRPLYPAKGGCARGPHSGPWPRVPRHHFRTSCVRFGFLLVALFALQKVAARPPAPALSPAFDATTSILVAFASVGIAALVLQADFLISQSNIFFARAAYQLARTTSERLPVRHLVSVHSLIQNAHVRRGSRHACLCVFLRSAPNLPLCVSPTISEPADASLDGKELPRSALAL</sequence>
<gene>
    <name evidence="3" type="ORF">Sradi_4464600</name>
</gene>
<dbReference type="Pfam" id="PF13883">
    <property type="entry name" value="CREG_beta-barrel"/>
    <property type="match status" value="1"/>
</dbReference>
<dbReference type="PANTHER" id="PTHR13343">
    <property type="entry name" value="CREG1 PROTEIN"/>
    <property type="match status" value="1"/>
</dbReference>
<evidence type="ECO:0000313" key="3">
    <source>
        <dbReference type="EMBL" id="KAL0346333.1"/>
    </source>
</evidence>
<dbReference type="InterPro" id="IPR055343">
    <property type="entry name" value="CREG_beta-barrel"/>
</dbReference>
<dbReference type="InterPro" id="IPR019595">
    <property type="entry name" value="DUF2470"/>
</dbReference>